<gene>
    <name evidence="2" type="ORF">BDW59DRAFT_158193</name>
</gene>
<feature type="compositionally biased region" description="Low complexity" evidence="1">
    <location>
        <begin position="274"/>
        <end position="289"/>
    </location>
</feature>
<feature type="compositionally biased region" description="Low complexity" evidence="1">
    <location>
        <begin position="302"/>
        <end position="322"/>
    </location>
</feature>
<evidence type="ECO:0000313" key="3">
    <source>
        <dbReference type="Proteomes" id="UP001610335"/>
    </source>
</evidence>
<dbReference type="InterPro" id="IPR029063">
    <property type="entry name" value="SAM-dependent_MTases_sf"/>
</dbReference>
<accession>A0ABR4ISK0</accession>
<dbReference type="InterPro" id="IPR036390">
    <property type="entry name" value="WH_DNA-bd_sf"/>
</dbReference>
<dbReference type="SUPFAM" id="SSF46785">
    <property type="entry name" value="Winged helix' DNA-binding domain"/>
    <property type="match status" value="1"/>
</dbReference>
<keyword evidence="3" id="KW-1185">Reference proteome</keyword>
<dbReference type="PANTHER" id="PTHR43712:SF15">
    <property type="entry name" value="MONODICTYPHENONE CLUSTER TRANSCRIPTIONAL COACTIVATOR MDPA"/>
    <property type="match status" value="1"/>
</dbReference>
<dbReference type="Gene3D" id="1.10.10.10">
    <property type="entry name" value="Winged helix-like DNA-binding domain superfamily/Winged helix DNA-binding domain"/>
    <property type="match status" value="1"/>
</dbReference>
<organism evidence="2 3">
    <name type="scientific">Aspergillus cavernicola</name>
    <dbReference type="NCBI Taxonomy" id="176166"/>
    <lineage>
        <taxon>Eukaryota</taxon>
        <taxon>Fungi</taxon>
        <taxon>Dikarya</taxon>
        <taxon>Ascomycota</taxon>
        <taxon>Pezizomycotina</taxon>
        <taxon>Eurotiomycetes</taxon>
        <taxon>Eurotiomycetidae</taxon>
        <taxon>Eurotiales</taxon>
        <taxon>Aspergillaceae</taxon>
        <taxon>Aspergillus</taxon>
        <taxon>Aspergillus subgen. Nidulantes</taxon>
    </lineage>
</organism>
<feature type="region of interest" description="Disordered" evidence="1">
    <location>
        <begin position="274"/>
        <end position="327"/>
    </location>
</feature>
<dbReference type="InterPro" id="IPR036388">
    <property type="entry name" value="WH-like_DNA-bd_sf"/>
</dbReference>
<dbReference type="PANTHER" id="PTHR43712">
    <property type="entry name" value="PUTATIVE (AFU_ORTHOLOGUE AFUA_4G14580)-RELATED"/>
    <property type="match status" value="1"/>
</dbReference>
<dbReference type="EMBL" id="JBFXLS010000011">
    <property type="protein sequence ID" value="KAL2830745.1"/>
    <property type="molecule type" value="Genomic_DNA"/>
</dbReference>
<reference evidence="2 3" key="1">
    <citation type="submission" date="2024-07" db="EMBL/GenBank/DDBJ databases">
        <title>Section-level genome sequencing and comparative genomics of Aspergillus sections Usti and Cavernicolus.</title>
        <authorList>
            <consortium name="Lawrence Berkeley National Laboratory"/>
            <person name="Nybo J.L."/>
            <person name="Vesth T.C."/>
            <person name="Theobald S."/>
            <person name="Frisvad J.C."/>
            <person name="Larsen T.O."/>
            <person name="Kjaerboelling I."/>
            <person name="Rothschild-Mancinelli K."/>
            <person name="Lyhne E.K."/>
            <person name="Kogle M.E."/>
            <person name="Barry K."/>
            <person name="Clum A."/>
            <person name="Na H."/>
            <person name="Ledsgaard L."/>
            <person name="Lin J."/>
            <person name="Lipzen A."/>
            <person name="Kuo A."/>
            <person name="Riley R."/>
            <person name="Mondo S."/>
            <person name="LaButti K."/>
            <person name="Haridas S."/>
            <person name="Pangalinan J."/>
            <person name="Salamov A.A."/>
            <person name="Simmons B.A."/>
            <person name="Magnuson J.K."/>
            <person name="Chen J."/>
            <person name="Drula E."/>
            <person name="Henrissat B."/>
            <person name="Wiebenga A."/>
            <person name="Lubbers R.J."/>
            <person name="Gomes A.C."/>
            <person name="Makela M.R."/>
            <person name="Stajich J."/>
            <person name="Grigoriev I.V."/>
            <person name="Mortensen U.H."/>
            <person name="De vries R.P."/>
            <person name="Baker S.E."/>
            <person name="Andersen M.R."/>
        </authorList>
    </citation>
    <scope>NUCLEOTIDE SEQUENCE [LARGE SCALE GENOMIC DNA]</scope>
    <source>
        <strain evidence="2 3">CBS 600.67</strain>
    </source>
</reference>
<evidence type="ECO:0000313" key="2">
    <source>
        <dbReference type="EMBL" id="KAL2830745.1"/>
    </source>
</evidence>
<dbReference type="Gene3D" id="3.40.50.150">
    <property type="entry name" value="Vaccinia Virus protein VP39"/>
    <property type="match status" value="1"/>
</dbReference>
<comment type="caution">
    <text evidence="2">The sequence shown here is derived from an EMBL/GenBank/DDBJ whole genome shotgun (WGS) entry which is preliminary data.</text>
</comment>
<protein>
    <submittedName>
        <fullName evidence="2">Uncharacterized protein</fullName>
    </submittedName>
</protein>
<dbReference type="Proteomes" id="UP001610335">
    <property type="component" value="Unassembled WGS sequence"/>
</dbReference>
<proteinExistence type="predicted"/>
<sequence>MSNLSDLETYTSDLTSAVKTFVSQCQNLTPNNARPVIPPDPSNEAHRARQSILGTIARLQTLLASPADFLHHLAVQNQLLACLQWLGEFQVLACIPLTGSVPIQDVADLAGVPETHLSRVVRMTTTAGFLEEPQTGHVAHSALSAPFVTKPSYLDAAMFLAGTAAPAALQMTTATQRFGPSLRPNETAYNLAFNTPSTFARTCEQQPKLQRQLPAFLRYGTKDIDDRVADLLSRLDQFRRGNISVVEVGACSTDRATLLATLYPSLHFIVQIAPPTTGPSGRSSPIRSPTPCPKHDGLYQLTSITNTNTSNPPTTSNPNISIQQRTPTTPQLIPDASIYILHLPSPSPTTPFISLAARTIAELRAHLDVLRSNPTATLILTPRLLPDRASVNVDVEATVRLRDLTLLQLANEREIDLTEMLNMLNSVSDSMGRLVVVNKIRSKESVVVLLELRYQEYNR</sequence>
<name>A0ABR4ISK0_9EURO</name>
<evidence type="ECO:0000256" key="1">
    <source>
        <dbReference type="SAM" id="MobiDB-lite"/>
    </source>
</evidence>